<keyword evidence="2 4" id="KW-0521">NADP</keyword>
<dbReference type="EC" id="1.5.1.2" evidence="4"/>
<feature type="domain" description="Pyrroline-5-carboxylate reductase dimerisation" evidence="7">
    <location>
        <begin position="158"/>
        <end position="261"/>
    </location>
</feature>
<dbReference type="RefSeq" id="WP_188912901.1">
    <property type="nucleotide sequence ID" value="NZ_BMIQ01000010.1"/>
</dbReference>
<dbReference type="InterPro" id="IPR029036">
    <property type="entry name" value="P5CR_dimer"/>
</dbReference>
<accession>A0A917A1N8</accession>
<evidence type="ECO:0000256" key="5">
    <source>
        <dbReference type="PIRSR" id="PIRSR000193-1"/>
    </source>
</evidence>
<evidence type="ECO:0000259" key="7">
    <source>
        <dbReference type="Pfam" id="PF14748"/>
    </source>
</evidence>
<comment type="caution">
    <text evidence="8">The sequence shown here is derived from an EMBL/GenBank/DDBJ whole genome shotgun (WGS) entry which is preliminary data.</text>
</comment>
<reference evidence="8" key="1">
    <citation type="journal article" date="2014" name="Int. J. Syst. Evol. Microbiol.">
        <title>Complete genome sequence of Corynebacterium casei LMG S-19264T (=DSM 44701T), isolated from a smear-ripened cheese.</title>
        <authorList>
            <consortium name="US DOE Joint Genome Institute (JGI-PGF)"/>
            <person name="Walter F."/>
            <person name="Albersmeier A."/>
            <person name="Kalinowski J."/>
            <person name="Ruckert C."/>
        </authorList>
    </citation>
    <scope>NUCLEOTIDE SEQUENCE</scope>
    <source>
        <strain evidence="8">CGMCC 1.15367</strain>
    </source>
</reference>
<dbReference type="SUPFAM" id="SSF48179">
    <property type="entry name" value="6-phosphogluconate dehydrogenase C-terminal domain-like"/>
    <property type="match status" value="1"/>
</dbReference>
<comment type="catalytic activity">
    <reaction evidence="4">
        <text>L-proline + NADP(+) = (S)-1-pyrroline-5-carboxylate + NADPH + 2 H(+)</text>
        <dbReference type="Rhea" id="RHEA:14109"/>
        <dbReference type="ChEBI" id="CHEBI:15378"/>
        <dbReference type="ChEBI" id="CHEBI:17388"/>
        <dbReference type="ChEBI" id="CHEBI:57783"/>
        <dbReference type="ChEBI" id="CHEBI:58349"/>
        <dbReference type="ChEBI" id="CHEBI:60039"/>
        <dbReference type="EC" id="1.5.1.2"/>
    </reaction>
</comment>
<reference evidence="8" key="2">
    <citation type="submission" date="2020-09" db="EMBL/GenBank/DDBJ databases">
        <authorList>
            <person name="Sun Q."/>
            <person name="Zhou Y."/>
        </authorList>
    </citation>
    <scope>NUCLEOTIDE SEQUENCE</scope>
    <source>
        <strain evidence="8">CGMCC 1.15367</strain>
    </source>
</reference>
<keyword evidence="3 4" id="KW-0560">Oxidoreductase</keyword>
<proteinExistence type="inferred from homology"/>
<dbReference type="HAMAP" id="MF_01925">
    <property type="entry name" value="P5C_reductase"/>
    <property type="match status" value="1"/>
</dbReference>
<comment type="similarity">
    <text evidence="1 4">Belongs to the pyrroline-5-carboxylate reductase family.</text>
</comment>
<protein>
    <recommendedName>
        <fullName evidence="4">Pyrroline-5-carboxylate reductase</fullName>
        <shortName evidence="4">P5C reductase</shortName>
        <shortName evidence="4">P5CR</shortName>
        <ecNumber evidence="4">1.5.1.2</ecNumber>
    </recommendedName>
    <alternativeName>
        <fullName evidence="4">PCA reductase</fullName>
    </alternativeName>
</protein>
<feature type="binding site" evidence="5">
    <location>
        <position position="58"/>
    </location>
    <ligand>
        <name>NADPH</name>
        <dbReference type="ChEBI" id="CHEBI:57783"/>
    </ligand>
</feature>
<name>A0A917A1N8_9HYPH</name>
<comment type="catalytic activity">
    <reaction evidence="4">
        <text>L-proline + NAD(+) = (S)-1-pyrroline-5-carboxylate + NADH + 2 H(+)</text>
        <dbReference type="Rhea" id="RHEA:14105"/>
        <dbReference type="ChEBI" id="CHEBI:15378"/>
        <dbReference type="ChEBI" id="CHEBI:17388"/>
        <dbReference type="ChEBI" id="CHEBI:57540"/>
        <dbReference type="ChEBI" id="CHEBI:57945"/>
        <dbReference type="ChEBI" id="CHEBI:60039"/>
        <dbReference type="EC" id="1.5.1.2"/>
    </reaction>
</comment>
<organism evidence="8 9">
    <name type="scientific">Aureimonas endophytica</name>
    <dbReference type="NCBI Taxonomy" id="2027858"/>
    <lineage>
        <taxon>Bacteria</taxon>
        <taxon>Pseudomonadati</taxon>
        <taxon>Pseudomonadota</taxon>
        <taxon>Alphaproteobacteria</taxon>
        <taxon>Hyphomicrobiales</taxon>
        <taxon>Aurantimonadaceae</taxon>
        <taxon>Aureimonas</taxon>
    </lineage>
</organism>
<keyword evidence="4" id="KW-0028">Amino-acid biosynthesis</keyword>
<keyword evidence="9" id="KW-1185">Reference proteome</keyword>
<dbReference type="GO" id="GO:0055129">
    <property type="term" value="P:L-proline biosynthetic process"/>
    <property type="evidence" value="ECO:0007669"/>
    <property type="project" value="UniProtKB-UniRule"/>
</dbReference>
<feature type="domain" description="Pyrroline-5-carboxylate reductase catalytic N-terminal" evidence="6">
    <location>
        <begin position="6"/>
        <end position="95"/>
    </location>
</feature>
<dbReference type="GO" id="GO:0005737">
    <property type="term" value="C:cytoplasm"/>
    <property type="evidence" value="ECO:0007669"/>
    <property type="project" value="UniProtKB-SubCell"/>
</dbReference>
<comment type="pathway">
    <text evidence="4">Amino-acid biosynthesis; L-proline biosynthesis; L-proline from L-glutamate 5-semialdehyde: step 1/1.</text>
</comment>
<comment type="subcellular location">
    <subcellularLocation>
        <location evidence="4">Cytoplasm</location>
    </subcellularLocation>
</comment>
<evidence type="ECO:0000256" key="1">
    <source>
        <dbReference type="ARBA" id="ARBA00005525"/>
    </source>
</evidence>
<dbReference type="Gene3D" id="3.40.50.720">
    <property type="entry name" value="NAD(P)-binding Rossmann-like Domain"/>
    <property type="match status" value="1"/>
</dbReference>
<evidence type="ECO:0000256" key="4">
    <source>
        <dbReference type="HAMAP-Rule" id="MF_01925"/>
    </source>
</evidence>
<comment type="function">
    <text evidence="4">Catalyzes the reduction of 1-pyrroline-5-carboxylate (PCA) to L-proline.</text>
</comment>
<dbReference type="InterPro" id="IPR000304">
    <property type="entry name" value="Pyrroline-COOH_reductase"/>
</dbReference>
<gene>
    <name evidence="4 8" type="primary">proC</name>
    <name evidence="8" type="ORF">GCM10011390_47160</name>
</gene>
<keyword evidence="4" id="KW-0641">Proline biosynthesis</keyword>
<dbReference type="PANTHER" id="PTHR11645:SF0">
    <property type="entry name" value="PYRROLINE-5-CARBOXYLATE REDUCTASE 3"/>
    <property type="match status" value="1"/>
</dbReference>
<dbReference type="SUPFAM" id="SSF51735">
    <property type="entry name" value="NAD(P)-binding Rossmann-fold domains"/>
    <property type="match status" value="1"/>
</dbReference>
<dbReference type="InterPro" id="IPR028939">
    <property type="entry name" value="P5C_Rdtase_cat_N"/>
</dbReference>
<dbReference type="Proteomes" id="UP000644699">
    <property type="component" value="Unassembled WGS sequence"/>
</dbReference>
<sequence>MTIEQRIGIIGGNGWLGSAIASAAVDSGAVDPARLTLSGRSDLSTFPAIPDVHRTNLNAELVERSDVVILSVGPAQFADVRIDAAGKLVVSVMAGITAARITERTGAAEVVRTIPNAAAAVRRSFTPWYATPPVSASNKALVQALFEACGEASEVPEESHIDYCVGMTGSGAAFPALLAEAMIAHAVTHGLPRAFAERAAAGVVAGASQLLARPGADAARIVQEMIDYRGTTAAALLAMRERGFDEAVAAGLAAASAKAAAMSKA</sequence>
<dbReference type="Pfam" id="PF03807">
    <property type="entry name" value="F420_oxidored"/>
    <property type="match status" value="1"/>
</dbReference>
<dbReference type="Pfam" id="PF14748">
    <property type="entry name" value="P5CR_dimer"/>
    <property type="match status" value="1"/>
</dbReference>
<evidence type="ECO:0000313" key="9">
    <source>
        <dbReference type="Proteomes" id="UP000644699"/>
    </source>
</evidence>
<keyword evidence="4" id="KW-0963">Cytoplasm</keyword>
<feature type="binding site" evidence="5">
    <location>
        <begin position="10"/>
        <end position="16"/>
    </location>
    <ligand>
        <name>NADP(+)</name>
        <dbReference type="ChEBI" id="CHEBI:58349"/>
    </ligand>
</feature>
<dbReference type="Gene3D" id="1.10.3730.10">
    <property type="entry name" value="ProC C-terminal domain-like"/>
    <property type="match status" value="1"/>
</dbReference>
<dbReference type="GO" id="GO:0004735">
    <property type="term" value="F:pyrroline-5-carboxylate reductase activity"/>
    <property type="evidence" value="ECO:0007669"/>
    <property type="project" value="UniProtKB-UniRule"/>
</dbReference>
<evidence type="ECO:0000256" key="2">
    <source>
        <dbReference type="ARBA" id="ARBA00022857"/>
    </source>
</evidence>
<dbReference type="InterPro" id="IPR036291">
    <property type="entry name" value="NAD(P)-bd_dom_sf"/>
</dbReference>
<dbReference type="AlphaFoldDB" id="A0A917A1N8"/>
<evidence type="ECO:0000256" key="3">
    <source>
        <dbReference type="ARBA" id="ARBA00023002"/>
    </source>
</evidence>
<dbReference type="PANTHER" id="PTHR11645">
    <property type="entry name" value="PYRROLINE-5-CARBOXYLATE REDUCTASE"/>
    <property type="match status" value="1"/>
</dbReference>
<dbReference type="EMBL" id="BMIQ01000010">
    <property type="protein sequence ID" value="GGE22366.1"/>
    <property type="molecule type" value="Genomic_DNA"/>
</dbReference>
<dbReference type="InterPro" id="IPR008927">
    <property type="entry name" value="6-PGluconate_DH-like_C_sf"/>
</dbReference>
<evidence type="ECO:0000313" key="8">
    <source>
        <dbReference type="EMBL" id="GGE22366.1"/>
    </source>
</evidence>
<dbReference type="PIRSF" id="PIRSF000193">
    <property type="entry name" value="Pyrrol-5-carb_rd"/>
    <property type="match status" value="1"/>
</dbReference>
<evidence type="ECO:0000259" key="6">
    <source>
        <dbReference type="Pfam" id="PF03807"/>
    </source>
</evidence>